<feature type="region of interest" description="Disordered" evidence="1">
    <location>
        <begin position="1"/>
        <end position="76"/>
    </location>
</feature>
<dbReference type="PROSITE" id="PS51294">
    <property type="entry name" value="HTH_MYB"/>
    <property type="match status" value="1"/>
</dbReference>
<feature type="region of interest" description="Disordered" evidence="1">
    <location>
        <begin position="190"/>
        <end position="223"/>
    </location>
</feature>
<organism evidence="4 5">
    <name type="scientific">Ascodesmis nigricans</name>
    <dbReference type="NCBI Taxonomy" id="341454"/>
    <lineage>
        <taxon>Eukaryota</taxon>
        <taxon>Fungi</taxon>
        <taxon>Dikarya</taxon>
        <taxon>Ascomycota</taxon>
        <taxon>Pezizomycotina</taxon>
        <taxon>Pezizomycetes</taxon>
        <taxon>Pezizales</taxon>
        <taxon>Ascodesmidaceae</taxon>
        <taxon>Ascodesmis</taxon>
    </lineage>
</organism>
<dbReference type="InterPro" id="IPR053095">
    <property type="entry name" value="Actin-binding/GATA_Znf"/>
</dbReference>
<keyword evidence="5" id="KW-1185">Reference proteome</keyword>
<dbReference type="PANTHER" id="PTHR23246:SF24">
    <property type="entry name" value="MYB DNA-BINDING DOMAIN-CONTAINING PROTEIN"/>
    <property type="match status" value="1"/>
</dbReference>
<reference evidence="4 5" key="1">
    <citation type="submission" date="2019-04" db="EMBL/GenBank/DDBJ databases">
        <title>Comparative genomics and transcriptomics to analyze fruiting body development in filamentous ascomycetes.</title>
        <authorList>
            <consortium name="DOE Joint Genome Institute"/>
            <person name="Lutkenhaus R."/>
            <person name="Traeger S."/>
            <person name="Breuer J."/>
            <person name="Kuo A."/>
            <person name="Lipzen A."/>
            <person name="Pangilinan J."/>
            <person name="Dilworth D."/>
            <person name="Sandor L."/>
            <person name="Poggeler S."/>
            <person name="Barry K."/>
            <person name="Grigoriev I.V."/>
            <person name="Nowrousian M."/>
        </authorList>
    </citation>
    <scope>NUCLEOTIDE SEQUENCE [LARGE SCALE GENOMIC DNA]</scope>
    <source>
        <strain evidence="4 5">CBS 389.68</strain>
    </source>
</reference>
<dbReference type="InterPro" id="IPR009057">
    <property type="entry name" value="Homeodomain-like_sf"/>
</dbReference>
<gene>
    <name evidence="4" type="ORF">EX30DRAFT_343852</name>
</gene>
<dbReference type="EMBL" id="ML220149">
    <property type="protein sequence ID" value="TGZ77784.1"/>
    <property type="molecule type" value="Genomic_DNA"/>
</dbReference>
<dbReference type="Pfam" id="PF00249">
    <property type="entry name" value="Myb_DNA-binding"/>
    <property type="match status" value="1"/>
</dbReference>
<dbReference type="AlphaFoldDB" id="A0A4V3SHW2"/>
<dbReference type="Proteomes" id="UP000298138">
    <property type="component" value="Unassembled WGS sequence"/>
</dbReference>
<dbReference type="InterPro" id="IPR017930">
    <property type="entry name" value="Myb_dom"/>
</dbReference>
<feature type="domain" description="Myb-like" evidence="2">
    <location>
        <begin position="67"/>
        <end position="116"/>
    </location>
</feature>
<accession>A0A4V3SHW2</accession>
<dbReference type="SMART" id="SM00717">
    <property type="entry name" value="SANT"/>
    <property type="match status" value="1"/>
</dbReference>
<evidence type="ECO:0000313" key="5">
    <source>
        <dbReference type="Proteomes" id="UP000298138"/>
    </source>
</evidence>
<feature type="domain" description="HTH myb-type" evidence="3">
    <location>
        <begin position="67"/>
        <end position="120"/>
    </location>
</feature>
<evidence type="ECO:0000259" key="3">
    <source>
        <dbReference type="PROSITE" id="PS51294"/>
    </source>
</evidence>
<dbReference type="PANTHER" id="PTHR23246">
    <property type="entry name" value="NEW-GLUE PROTEIN"/>
    <property type="match status" value="1"/>
</dbReference>
<name>A0A4V3SHW2_9PEZI</name>
<sequence>MASIASLLCPMPPPQKEQRREDPPAHSNHSHPEHPSRHYAHSHPFTQPPSPPNLKRSLSTTSLAGPTPAKKQSKWTAEEDALIIALRGRGEKWDDISRQLPGRSAISCRLHYQNYLERRSEWDEEKKNRLARLYERFKQEMWTVIGNEMGTPWRAVEAMHWQLGEQEMARRAGVIPFSLNSVVLDSSQSKKRSLTIGGHGQLPSPSSTSPHGHGPPFSAPGGY</sequence>
<protein>
    <recommendedName>
        <fullName evidence="6">Myb-like transcription factor</fullName>
    </recommendedName>
</protein>
<evidence type="ECO:0008006" key="6">
    <source>
        <dbReference type="Google" id="ProtNLM"/>
    </source>
</evidence>
<dbReference type="Gene3D" id="1.10.10.60">
    <property type="entry name" value="Homeodomain-like"/>
    <property type="match status" value="1"/>
</dbReference>
<dbReference type="InParanoid" id="A0A4V3SHW2"/>
<feature type="compositionally biased region" description="Low complexity" evidence="1">
    <location>
        <begin position="203"/>
        <end position="216"/>
    </location>
</feature>
<evidence type="ECO:0000256" key="1">
    <source>
        <dbReference type="SAM" id="MobiDB-lite"/>
    </source>
</evidence>
<dbReference type="InterPro" id="IPR001005">
    <property type="entry name" value="SANT/Myb"/>
</dbReference>
<dbReference type="CDD" id="cd00167">
    <property type="entry name" value="SANT"/>
    <property type="match status" value="1"/>
</dbReference>
<feature type="compositionally biased region" description="Basic and acidic residues" evidence="1">
    <location>
        <begin position="16"/>
        <end position="36"/>
    </location>
</feature>
<proteinExistence type="predicted"/>
<dbReference type="OrthoDB" id="2350934at2759"/>
<evidence type="ECO:0000259" key="2">
    <source>
        <dbReference type="PROSITE" id="PS50090"/>
    </source>
</evidence>
<evidence type="ECO:0000313" key="4">
    <source>
        <dbReference type="EMBL" id="TGZ77784.1"/>
    </source>
</evidence>
<dbReference type="PROSITE" id="PS50090">
    <property type="entry name" value="MYB_LIKE"/>
    <property type="match status" value="1"/>
</dbReference>
<dbReference type="SUPFAM" id="SSF46689">
    <property type="entry name" value="Homeodomain-like"/>
    <property type="match status" value="1"/>
</dbReference>